<gene>
    <name evidence="13" type="ORF">llap_5035</name>
</gene>
<dbReference type="InterPro" id="IPR009030">
    <property type="entry name" value="Growth_fac_rcpt_cys_sf"/>
</dbReference>
<feature type="region of interest" description="Disordered" evidence="10">
    <location>
        <begin position="1056"/>
        <end position="1125"/>
    </location>
</feature>
<dbReference type="Pfam" id="PF00008">
    <property type="entry name" value="EGF"/>
    <property type="match status" value="1"/>
</dbReference>
<dbReference type="SMART" id="SM00181">
    <property type="entry name" value="EGF"/>
    <property type="match status" value="9"/>
</dbReference>
<dbReference type="Pfam" id="PF24887">
    <property type="entry name" value="EGF_STAB1-2"/>
    <property type="match status" value="1"/>
</dbReference>
<evidence type="ECO:0008006" key="15">
    <source>
        <dbReference type="Google" id="ProtNLM"/>
    </source>
</evidence>
<dbReference type="GO" id="GO:0005041">
    <property type="term" value="F:low-density lipoprotein particle receptor activity"/>
    <property type="evidence" value="ECO:0007669"/>
    <property type="project" value="TreeGrafter"/>
</dbReference>
<evidence type="ECO:0000313" key="14">
    <source>
        <dbReference type="Proteomes" id="UP000233556"/>
    </source>
</evidence>
<dbReference type="EMBL" id="KZ505813">
    <property type="protein sequence ID" value="PKU44646.1"/>
    <property type="molecule type" value="Genomic_DNA"/>
</dbReference>
<dbReference type="InterPro" id="IPR000782">
    <property type="entry name" value="FAS1_domain"/>
</dbReference>
<feature type="domain" description="EGF-like" evidence="11">
    <location>
        <begin position="41"/>
        <end position="80"/>
    </location>
</feature>
<dbReference type="SMART" id="SM00554">
    <property type="entry name" value="FAS1"/>
    <property type="match status" value="4"/>
</dbReference>
<keyword evidence="5" id="KW-0472">Membrane</keyword>
<reference evidence="14" key="2">
    <citation type="submission" date="2017-12" db="EMBL/GenBank/DDBJ databases">
        <title>Genome sequence of the Bar-tailed Godwit (Limosa lapponica baueri).</title>
        <authorList>
            <person name="Lima N.C.B."/>
            <person name="Parody-Merino A.M."/>
            <person name="Battley P.F."/>
            <person name="Fidler A.E."/>
            <person name="Prosdocimi F."/>
        </authorList>
    </citation>
    <scope>NUCLEOTIDE SEQUENCE [LARGE SCALE GENOMIC DNA]</scope>
</reference>
<evidence type="ECO:0000259" key="12">
    <source>
        <dbReference type="PROSITE" id="PS50213"/>
    </source>
</evidence>
<dbReference type="PANTHER" id="PTHR24038:SF0">
    <property type="entry name" value="STABILIN-2"/>
    <property type="match status" value="1"/>
</dbReference>
<dbReference type="SMART" id="SM00179">
    <property type="entry name" value="EGF_CA"/>
    <property type="match status" value="5"/>
</dbReference>
<comment type="caution">
    <text evidence="9">Lacks conserved residue(s) required for the propagation of feature annotation.</text>
</comment>
<keyword evidence="7" id="KW-0675">Receptor</keyword>
<dbReference type="GO" id="GO:0030169">
    <property type="term" value="F:low-density lipoprotein particle binding"/>
    <property type="evidence" value="ECO:0007669"/>
    <property type="project" value="TreeGrafter"/>
</dbReference>
<dbReference type="PROSITE" id="PS00022">
    <property type="entry name" value="EGF_1"/>
    <property type="match status" value="1"/>
</dbReference>
<evidence type="ECO:0000256" key="9">
    <source>
        <dbReference type="PROSITE-ProRule" id="PRU00076"/>
    </source>
</evidence>
<sequence>MRYYLEIKTHVLSFPGCRHHCMKEFEQPECCQGHWGPDCMAINPCSKKVCDPNADCIYLGPNQHKCTCREGYRGDGQVCLPIDPCQATYGNCPPQSTICIYDGPGKIKDLLNNKQKAQYFVKLHVIAGQLNTSSLNNTNIIYTLTGKSGEISKGEKETIMSVLQDNGRYSQFTSLIEKTGLGMDLQQDNRLYTVFVPSNEALSNMKAEALDYLLSTEGSWKLLELVRYHIVSDTELEVASLISIEHIRSMAKQFIHFNRTSTCMDGLDGNGTCICAEAFQGSHCQFCSDPGKYGPRCDKECLCIYGKCDNRIDSNGICLPGSCRSGYTGKLCDKQIAPCEPSLQLCHVHADCQLSDGAVSCVCKPGYEGDGMSCSKIDPCAALNPGGCNINAECIQTGQGEPTCACQAGWTGDGRDCLPINNCLLPTAAGCHENATCIYVGPGQATCQFESFRGWECVCPKGYEGDGRICYGNAADLFINDAPISYTNVATDKGIIHGLGKVLEIQKNRCDINDTVITAGEKKYCILSSYTRTYTVQIGCQPKCAKTVITKECCAGFFGQQCQPCPGKAGNACFGNGVCLDGINGTGTCECGEGFVGTACESCIKGKYGRNCDQAIDACETSNGGCSAKAECRRTTPGNRVCVCNAGYTGDGIVCIEINPCLENNGGCDRNAECTQIGPNQAVCNCLKGYSGDGKRCTYISLCSQNNGGCSEFAICNDTEQTERTCTCRENYIGDGFKCRGNIAQELLRDSNTSRFYFHLEALSIRDISGPGPFTLFVPRTDVLNSDPRVKNWIARGVMAQVIRYHMVGCASLLYKDLTTVTNITSLQGDPIHISYSQKNNLFGLINNPIHQPVTLFWPTDAAIRGLPQEQQDFLFKKSNTDKLVQYLKFHIVRDAAVLAYQLPDSTALKTLQGSNLSVSCGDNKEIGALFLNDRQCKIVQRQLEFDGGIAYGIDCLLMDPSLGGRCDSFFTVDFMDIMAYSNSSRKGKEFLRYLTDLSVQATLFAPNDSGLRENETLSGRDIEYHLSNASVMFYEDLTNGTTLVTRLGEKLLITNTGGQEHQAPTPEQSKDDTDVTSLDKSQPSNIANPSYESSSVLTPPEPTYDLFSDSDDQQLVISGPHDQN</sequence>
<feature type="disulfide bond" evidence="9">
    <location>
        <begin position="591"/>
        <end position="600"/>
    </location>
</feature>
<dbReference type="PROSITE" id="PS50026">
    <property type="entry name" value="EGF_3"/>
    <property type="match status" value="6"/>
</dbReference>
<protein>
    <recommendedName>
        <fullName evidence="15">Stabilin-2</fullName>
    </recommendedName>
</protein>
<dbReference type="Pfam" id="PF02469">
    <property type="entry name" value="Fasciclin"/>
    <property type="match status" value="3"/>
</dbReference>
<dbReference type="SUPFAM" id="SSF57184">
    <property type="entry name" value="Growth factor receptor domain"/>
    <property type="match status" value="1"/>
</dbReference>
<feature type="domain" description="EGF-like" evidence="11">
    <location>
        <begin position="563"/>
        <end position="601"/>
    </location>
</feature>
<feature type="domain" description="EGF-like" evidence="11">
    <location>
        <begin position="657"/>
        <end position="698"/>
    </location>
</feature>
<dbReference type="FunFam" id="2.10.25.10:FF:000448">
    <property type="entry name" value="Stabilin 2"/>
    <property type="match status" value="1"/>
</dbReference>
<accession>A0A2I0UF21</accession>
<keyword evidence="8" id="KW-0325">Glycoprotein</keyword>
<evidence type="ECO:0000259" key="11">
    <source>
        <dbReference type="PROSITE" id="PS50026"/>
    </source>
</evidence>
<dbReference type="Pfam" id="PF12947">
    <property type="entry name" value="EGF_3"/>
    <property type="match status" value="5"/>
</dbReference>
<evidence type="ECO:0000256" key="8">
    <source>
        <dbReference type="ARBA" id="ARBA00023180"/>
    </source>
</evidence>
<dbReference type="InterPro" id="IPR056806">
    <property type="entry name" value="EGF_STAB1-2"/>
</dbReference>
<dbReference type="InterPro" id="IPR036378">
    <property type="entry name" value="FAS1_dom_sf"/>
</dbReference>
<dbReference type="SUPFAM" id="SSF82153">
    <property type="entry name" value="FAS1 domain"/>
    <property type="match status" value="4"/>
</dbReference>
<evidence type="ECO:0000256" key="4">
    <source>
        <dbReference type="ARBA" id="ARBA00022989"/>
    </source>
</evidence>
<dbReference type="OrthoDB" id="286301at2759"/>
<feature type="domain" description="EGF-like" evidence="11">
    <location>
        <begin position="335"/>
        <end position="375"/>
    </location>
</feature>
<dbReference type="GO" id="GO:0016020">
    <property type="term" value="C:membrane"/>
    <property type="evidence" value="ECO:0007669"/>
    <property type="project" value="UniProtKB-SubCell"/>
</dbReference>
<evidence type="ECO:0000256" key="5">
    <source>
        <dbReference type="ARBA" id="ARBA00023136"/>
    </source>
</evidence>
<dbReference type="FunFam" id="2.30.180.10:FF:000005">
    <property type="entry name" value="Stabilin 2"/>
    <property type="match status" value="1"/>
</dbReference>
<evidence type="ECO:0000313" key="13">
    <source>
        <dbReference type="EMBL" id="PKU44646.1"/>
    </source>
</evidence>
<feature type="domain" description="EGF-like" evidence="11">
    <location>
        <begin position="376"/>
        <end position="418"/>
    </location>
</feature>
<dbReference type="Gene3D" id="2.10.25.10">
    <property type="entry name" value="Laminin"/>
    <property type="match status" value="7"/>
</dbReference>
<feature type="compositionally biased region" description="Polar residues" evidence="10">
    <location>
        <begin position="1076"/>
        <end position="1098"/>
    </location>
</feature>
<reference evidence="14" key="1">
    <citation type="submission" date="2017-11" db="EMBL/GenBank/DDBJ databases">
        <authorList>
            <person name="Lima N.C."/>
            <person name="Parody-Merino A.M."/>
            <person name="Battley P.F."/>
            <person name="Fidler A.E."/>
            <person name="Prosdocimi F."/>
        </authorList>
    </citation>
    <scope>NUCLEOTIDE SEQUENCE [LARGE SCALE GENOMIC DNA]</scope>
</reference>
<dbReference type="PANTHER" id="PTHR24038">
    <property type="entry name" value="STABILIN"/>
    <property type="match status" value="1"/>
</dbReference>
<keyword evidence="6 9" id="KW-1015">Disulfide bond</keyword>
<evidence type="ECO:0000256" key="6">
    <source>
        <dbReference type="ARBA" id="ARBA00023157"/>
    </source>
</evidence>
<dbReference type="InterPro" id="IPR024731">
    <property type="entry name" value="NELL2-like_EGF"/>
</dbReference>
<keyword evidence="2 9" id="KW-0245">EGF-like domain</keyword>
<keyword evidence="4" id="KW-1133">Transmembrane helix</keyword>
<evidence type="ECO:0000256" key="2">
    <source>
        <dbReference type="ARBA" id="ARBA00022536"/>
    </source>
</evidence>
<evidence type="ECO:0000256" key="10">
    <source>
        <dbReference type="SAM" id="MobiDB-lite"/>
    </source>
</evidence>
<keyword evidence="14" id="KW-1185">Reference proteome</keyword>
<dbReference type="InterPro" id="IPR002049">
    <property type="entry name" value="LE_dom"/>
</dbReference>
<feature type="domain" description="EGF-like" evidence="11">
    <location>
        <begin position="615"/>
        <end position="656"/>
    </location>
</feature>
<organism evidence="13 14">
    <name type="scientific">Limosa lapponica baueri</name>
    <dbReference type="NCBI Taxonomy" id="1758121"/>
    <lineage>
        <taxon>Eukaryota</taxon>
        <taxon>Metazoa</taxon>
        <taxon>Chordata</taxon>
        <taxon>Craniata</taxon>
        <taxon>Vertebrata</taxon>
        <taxon>Euteleostomi</taxon>
        <taxon>Archelosauria</taxon>
        <taxon>Archosauria</taxon>
        <taxon>Dinosauria</taxon>
        <taxon>Saurischia</taxon>
        <taxon>Theropoda</taxon>
        <taxon>Coelurosauria</taxon>
        <taxon>Aves</taxon>
        <taxon>Neognathae</taxon>
        <taxon>Neoaves</taxon>
        <taxon>Charadriiformes</taxon>
        <taxon>Scolopacidae</taxon>
        <taxon>Limosa</taxon>
    </lineage>
</organism>
<dbReference type="PROSITE" id="PS01186">
    <property type="entry name" value="EGF_2"/>
    <property type="match status" value="5"/>
</dbReference>
<dbReference type="SUPFAM" id="SSF57196">
    <property type="entry name" value="EGF/Laminin"/>
    <property type="match status" value="2"/>
</dbReference>
<feature type="domain" description="FAS1" evidence="12">
    <location>
        <begin position="156"/>
        <end position="233"/>
    </location>
</feature>
<dbReference type="InterPro" id="IPR001881">
    <property type="entry name" value="EGF-like_Ca-bd_dom"/>
</dbReference>
<dbReference type="Proteomes" id="UP000233556">
    <property type="component" value="Unassembled WGS sequence"/>
</dbReference>
<dbReference type="PROSITE" id="PS01248">
    <property type="entry name" value="EGF_LAM_1"/>
    <property type="match status" value="1"/>
</dbReference>
<keyword evidence="3" id="KW-0812">Transmembrane</keyword>
<evidence type="ECO:0000256" key="1">
    <source>
        <dbReference type="ARBA" id="ARBA00004479"/>
    </source>
</evidence>
<evidence type="ECO:0000256" key="3">
    <source>
        <dbReference type="ARBA" id="ARBA00022692"/>
    </source>
</evidence>
<dbReference type="AlphaFoldDB" id="A0A2I0UF21"/>
<dbReference type="GO" id="GO:0005509">
    <property type="term" value="F:calcium ion binding"/>
    <property type="evidence" value="ECO:0007669"/>
    <property type="project" value="InterPro"/>
</dbReference>
<evidence type="ECO:0000256" key="7">
    <source>
        <dbReference type="ARBA" id="ARBA00023170"/>
    </source>
</evidence>
<dbReference type="Gene3D" id="2.30.180.10">
    <property type="entry name" value="FAS1 domain"/>
    <property type="match status" value="2"/>
</dbReference>
<comment type="subcellular location">
    <subcellularLocation>
        <location evidence="1">Membrane</location>
        <topology evidence="1">Single-pass type I membrane protein</topology>
    </subcellularLocation>
</comment>
<dbReference type="FunFam" id="2.10.25.10:FF:000040">
    <property type="entry name" value="Stabilin 2"/>
    <property type="match status" value="4"/>
</dbReference>
<name>A0A2I0UF21_LIMLA</name>
<proteinExistence type="predicted"/>
<feature type="compositionally biased region" description="Polar residues" evidence="10">
    <location>
        <begin position="1114"/>
        <end position="1125"/>
    </location>
</feature>
<feature type="domain" description="FAS1" evidence="12">
    <location>
        <begin position="811"/>
        <end position="958"/>
    </location>
</feature>
<dbReference type="PROSITE" id="PS50213">
    <property type="entry name" value="FAS1"/>
    <property type="match status" value="2"/>
</dbReference>
<dbReference type="InterPro" id="IPR000742">
    <property type="entry name" value="EGF"/>
</dbReference>